<dbReference type="Gramene" id="Pp3c4_8090V3.1">
    <property type="protein sequence ID" value="PAC:32919588.CDS.1"/>
    <property type="gene ID" value="Pp3c4_8090"/>
</dbReference>
<name>A0A2K1KMN7_PHYPA</name>
<sequence>MQLSRNRGVVFCSETNAVDSSSEPVQDEVDSVMSKSSPAMVVSSFSEAGIEVVRSIENAENVILQSVSALDEGGFFGKETYASLITSALDASSTEGPVSDEPAQLLIAPEKPSSAMVSSLMVS</sequence>
<gene>
    <name evidence="1" type="ORF">PHYPA_005935</name>
</gene>
<keyword evidence="3" id="KW-1185">Reference proteome</keyword>
<evidence type="ECO:0000313" key="3">
    <source>
        <dbReference type="Proteomes" id="UP000006727"/>
    </source>
</evidence>
<proteinExistence type="predicted"/>
<dbReference type="EMBL" id="ABEU02000004">
    <property type="protein sequence ID" value="PNR55042.1"/>
    <property type="molecule type" value="Genomic_DNA"/>
</dbReference>
<dbReference type="InParanoid" id="A0A2K1KMN7"/>
<dbReference type="AlphaFoldDB" id="A0A2K1KMN7"/>
<reference evidence="1 3" key="2">
    <citation type="journal article" date="2018" name="Plant J.">
        <title>The Physcomitrella patens chromosome-scale assembly reveals moss genome structure and evolution.</title>
        <authorList>
            <person name="Lang D."/>
            <person name="Ullrich K.K."/>
            <person name="Murat F."/>
            <person name="Fuchs J."/>
            <person name="Jenkins J."/>
            <person name="Haas F.B."/>
            <person name="Piednoel M."/>
            <person name="Gundlach H."/>
            <person name="Van Bel M."/>
            <person name="Meyberg R."/>
            <person name="Vives C."/>
            <person name="Morata J."/>
            <person name="Symeonidi A."/>
            <person name="Hiss M."/>
            <person name="Muchero W."/>
            <person name="Kamisugi Y."/>
            <person name="Saleh O."/>
            <person name="Blanc G."/>
            <person name="Decker E.L."/>
            <person name="van Gessel N."/>
            <person name="Grimwood J."/>
            <person name="Hayes R.D."/>
            <person name="Graham S.W."/>
            <person name="Gunter L.E."/>
            <person name="McDaniel S.F."/>
            <person name="Hoernstein S.N.W."/>
            <person name="Larsson A."/>
            <person name="Li F.W."/>
            <person name="Perroud P.F."/>
            <person name="Phillips J."/>
            <person name="Ranjan P."/>
            <person name="Rokshar D.S."/>
            <person name="Rothfels C.J."/>
            <person name="Schneider L."/>
            <person name="Shu S."/>
            <person name="Stevenson D.W."/>
            <person name="Thummler F."/>
            <person name="Tillich M."/>
            <person name="Villarreal Aguilar J.C."/>
            <person name="Widiez T."/>
            <person name="Wong G.K."/>
            <person name="Wymore A."/>
            <person name="Zhang Y."/>
            <person name="Zimmer A.D."/>
            <person name="Quatrano R.S."/>
            <person name="Mayer K.F.X."/>
            <person name="Goodstein D."/>
            <person name="Casacuberta J.M."/>
            <person name="Vandepoele K."/>
            <person name="Reski R."/>
            <person name="Cuming A.C."/>
            <person name="Tuskan G.A."/>
            <person name="Maumus F."/>
            <person name="Salse J."/>
            <person name="Schmutz J."/>
            <person name="Rensing S.A."/>
        </authorList>
    </citation>
    <scope>NUCLEOTIDE SEQUENCE [LARGE SCALE GENOMIC DNA]</scope>
    <source>
        <strain evidence="2 3">cv. Gransden 2004</strain>
    </source>
</reference>
<dbReference type="EnsemblPlants" id="Pp3c4_8090V3.1">
    <property type="protein sequence ID" value="PAC:32919588.CDS.1"/>
    <property type="gene ID" value="Pp3c4_8090"/>
</dbReference>
<evidence type="ECO:0000313" key="1">
    <source>
        <dbReference type="EMBL" id="PNR55042.1"/>
    </source>
</evidence>
<reference evidence="2" key="3">
    <citation type="submission" date="2020-12" db="UniProtKB">
        <authorList>
            <consortium name="EnsemblPlants"/>
        </authorList>
    </citation>
    <scope>IDENTIFICATION</scope>
</reference>
<evidence type="ECO:0000313" key="2">
    <source>
        <dbReference type="EnsemblPlants" id="PAC:32919588.CDS.1"/>
    </source>
</evidence>
<organism evidence="1">
    <name type="scientific">Physcomitrium patens</name>
    <name type="common">Spreading-leaved earth moss</name>
    <name type="synonym">Physcomitrella patens</name>
    <dbReference type="NCBI Taxonomy" id="3218"/>
    <lineage>
        <taxon>Eukaryota</taxon>
        <taxon>Viridiplantae</taxon>
        <taxon>Streptophyta</taxon>
        <taxon>Embryophyta</taxon>
        <taxon>Bryophyta</taxon>
        <taxon>Bryophytina</taxon>
        <taxon>Bryopsida</taxon>
        <taxon>Funariidae</taxon>
        <taxon>Funariales</taxon>
        <taxon>Funariaceae</taxon>
        <taxon>Physcomitrium</taxon>
    </lineage>
</organism>
<protein>
    <submittedName>
        <fullName evidence="1 2">Uncharacterized protein</fullName>
    </submittedName>
</protein>
<reference evidence="1 3" key="1">
    <citation type="journal article" date="2008" name="Science">
        <title>The Physcomitrella genome reveals evolutionary insights into the conquest of land by plants.</title>
        <authorList>
            <person name="Rensing S."/>
            <person name="Lang D."/>
            <person name="Zimmer A."/>
            <person name="Terry A."/>
            <person name="Salamov A."/>
            <person name="Shapiro H."/>
            <person name="Nishiyama T."/>
            <person name="Perroud P.-F."/>
            <person name="Lindquist E."/>
            <person name="Kamisugi Y."/>
            <person name="Tanahashi T."/>
            <person name="Sakakibara K."/>
            <person name="Fujita T."/>
            <person name="Oishi K."/>
            <person name="Shin-I T."/>
            <person name="Kuroki Y."/>
            <person name="Toyoda A."/>
            <person name="Suzuki Y."/>
            <person name="Hashimoto A."/>
            <person name="Yamaguchi K."/>
            <person name="Sugano A."/>
            <person name="Kohara Y."/>
            <person name="Fujiyama A."/>
            <person name="Anterola A."/>
            <person name="Aoki S."/>
            <person name="Ashton N."/>
            <person name="Barbazuk W.B."/>
            <person name="Barker E."/>
            <person name="Bennetzen J."/>
            <person name="Bezanilla M."/>
            <person name="Blankenship R."/>
            <person name="Cho S.H."/>
            <person name="Dutcher S."/>
            <person name="Estelle M."/>
            <person name="Fawcett J.A."/>
            <person name="Gundlach H."/>
            <person name="Hanada K."/>
            <person name="Heyl A."/>
            <person name="Hicks K.A."/>
            <person name="Hugh J."/>
            <person name="Lohr M."/>
            <person name="Mayer K."/>
            <person name="Melkozernov A."/>
            <person name="Murata T."/>
            <person name="Nelson D."/>
            <person name="Pils B."/>
            <person name="Prigge M."/>
            <person name="Reiss B."/>
            <person name="Renner T."/>
            <person name="Rombauts S."/>
            <person name="Rushton P."/>
            <person name="Sanderfoot A."/>
            <person name="Schween G."/>
            <person name="Shiu S.-H."/>
            <person name="Stueber K."/>
            <person name="Theodoulou F.L."/>
            <person name="Tu H."/>
            <person name="Van de Peer Y."/>
            <person name="Verrier P.J."/>
            <person name="Waters E."/>
            <person name="Wood A."/>
            <person name="Yang L."/>
            <person name="Cove D."/>
            <person name="Cuming A."/>
            <person name="Hasebe M."/>
            <person name="Lucas S."/>
            <person name="Mishler D.B."/>
            <person name="Reski R."/>
            <person name="Grigoriev I."/>
            <person name="Quatrano R.S."/>
            <person name="Boore J.L."/>
        </authorList>
    </citation>
    <scope>NUCLEOTIDE SEQUENCE [LARGE SCALE GENOMIC DNA]</scope>
    <source>
        <strain evidence="2 3">cv. Gransden 2004</strain>
    </source>
</reference>
<accession>A0A2K1KMN7</accession>
<dbReference type="Proteomes" id="UP000006727">
    <property type="component" value="Chromosome 4"/>
</dbReference>